<reference evidence="1 2" key="1">
    <citation type="journal article" date="2013" name="Genome Announc.">
        <title>Draft Genome Sequence of Indibacter alkaliphilus Strain LW1T, Isolated from Lonar Lake, a Haloalkaline Lake in the Buldana District of Maharashtra, India.</title>
        <authorList>
            <person name="Singh A."/>
            <person name="Kumar Jangir P."/>
            <person name="Sharma R."/>
            <person name="Singh A."/>
            <person name="Kumar Pinnaka A."/>
            <person name="Shivaji S."/>
        </authorList>
    </citation>
    <scope>NUCLEOTIDE SEQUENCE [LARGE SCALE GENOMIC DNA]</scope>
    <source>
        <strain evidence="2">CCUG 57479 / KCTC 22604 / LW1</strain>
    </source>
</reference>
<keyword evidence="2" id="KW-1185">Reference proteome</keyword>
<sequence length="54" mass="6446">MKVSFDRRLFEKELRKALNLLVPAEIQLFKEWCYSKFSSKYEPVLNKYFIGLAG</sequence>
<organism evidence="1 2">
    <name type="scientific">Indibacter alkaliphilus (strain CCUG 57479 / KCTC 22604 / LW1)</name>
    <dbReference type="NCBI Taxonomy" id="1189612"/>
    <lineage>
        <taxon>Bacteria</taxon>
        <taxon>Pseudomonadati</taxon>
        <taxon>Bacteroidota</taxon>
        <taxon>Cytophagia</taxon>
        <taxon>Cytophagales</taxon>
        <taxon>Cyclobacteriaceae</taxon>
    </lineage>
</organism>
<proteinExistence type="predicted"/>
<protein>
    <submittedName>
        <fullName evidence="1">Uncharacterized protein</fullName>
    </submittedName>
</protein>
<dbReference type="STRING" id="1189612.A33Q_2352"/>
<evidence type="ECO:0000313" key="2">
    <source>
        <dbReference type="Proteomes" id="UP000006073"/>
    </source>
</evidence>
<accession>S2DBP4</accession>
<dbReference type="Proteomes" id="UP000006073">
    <property type="component" value="Unassembled WGS sequence"/>
</dbReference>
<dbReference type="AlphaFoldDB" id="S2DBP4"/>
<comment type="caution">
    <text evidence="1">The sequence shown here is derived from an EMBL/GenBank/DDBJ whole genome shotgun (WGS) entry which is preliminary data.</text>
</comment>
<gene>
    <name evidence="1" type="ORF">A33Q_2352</name>
</gene>
<name>S2DBP4_INDAL</name>
<dbReference type="EMBL" id="ALWO02000033">
    <property type="protein sequence ID" value="EOZ96582.1"/>
    <property type="molecule type" value="Genomic_DNA"/>
</dbReference>
<evidence type="ECO:0000313" key="1">
    <source>
        <dbReference type="EMBL" id="EOZ96582.1"/>
    </source>
</evidence>